<dbReference type="EMBL" id="SMMG02000009">
    <property type="protein sequence ID" value="KAA3460039.1"/>
    <property type="molecule type" value="Genomic_DNA"/>
</dbReference>
<sequence length="92" mass="10891">MLNWKFFSSNNYEVDLMFVASLLSILKNGLISCLRLVYFQEKSLLSRFTSKPNYFHLRVAKIVLRYVIDAIKYEILFDKYSTLKLKGYCDSD</sequence>
<gene>
    <name evidence="1" type="ORF">EPI10_026745</name>
</gene>
<proteinExistence type="predicted"/>
<evidence type="ECO:0000313" key="2">
    <source>
        <dbReference type="Proteomes" id="UP000325315"/>
    </source>
</evidence>
<accession>A0A5B6UQE6</accession>
<name>A0A5B6UQE6_9ROSI</name>
<evidence type="ECO:0000313" key="1">
    <source>
        <dbReference type="EMBL" id="KAA3460039.1"/>
    </source>
</evidence>
<reference evidence="2" key="1">
    <citation type="journal article" date="2019" name="Plant Biotechnol. J.">
        <title>Genome sequencing of the Australian wild diploid species Gossypium australe highlights disease resistance and delayed gland morphogenesis.</title>
        <authorList>
            <person name="Cai Y."/>
            <person name="Cai X."/>
            <person name="Wang Q."/>
            <person name="Wang P."/>
            <person name="Zhang Y."/>
            <person name="Cai C."/>
            <person name="Xu Y."/>
            <person name="Wang K."/>
            <person name="Zhou Z."/>
            <person name="Wang C."/>
            <person name="Geng S."/>
            <person name="Li B."/>
            <person name="Dong Q."/>
            <person name="Hou Y."/>
            <person name="Wang H."/>
            <person name="Ai P."/>
            <person name="Liu Z."/>
            <person name="Yi F."/>
            <person name="Sun M."/>
            <person name="An G."/>
            <person name="Cheng J."/>
            <person name="Zhang Y."/>
            <person name="Shi Q."/>
            <person name="Xie Y."/>
            <person name="Shi X."/>
            <person name="Chang Y."/>
            <person name="Huang F."/>
            <person name="Chen Y."/>
            <person name="Hong S."/>
            <person name="Mi L."/>
            <person name="Sun Q."/>
            <person name="Zhang L."/>
            <person name="Zhou B."/>
            <person name="Peng R."/>
            <person name="Zhang X."/>
            <person name="Liu F."/>
        </authorList>
    </citation>
    <scope>NUCLEOTIDE SEQUENCE [LARGE SCALE GENOMIC DNA]</scope>
    <source>
        <strain evidence="2">cv. PA1801</strain>
    </source>
</reference>
<comment type="caution">
    <text evidence="1">The sequence shown here is derived from an EMBL/GenBank/DDBJ whole genome shotgun (WGS) entry which is preliminary data.</text>
</comment>
<protein>
    <submittedName>
        <fullName evidence="1">Abc transporter c family member 10</fullName>
    </submittedName>
</protein>
<dbReference type="AlphaFoldDB" id="A0A5B6UQE6"/>
<keyword evidence="2" id="KW-1185">Reference proteome</keyword>
<dbReference type="Proteomes" id="UP000325315">
    <property type="component" value="Unassembled WGS sequence"/>
</dbReference>
<organism evidence="1 2">
    <name type="scientific">Gossypium australe</name>
    <dbReference type="NCBI Taxonomy" id="47621"/>
    <lineage>
        <taxon>Eukaryota</taxon>
        <taxon>Viridiplantae</taxon>
        <taxon>Streptophyta</taxon>
        <taxon>Embryophyta</taxon>
        <taxon>Tracheophyta</taxon>
        <taxon>Spermatophyta</taxon>
        <taxon>Magnoliopsida</taxon>
        <taxon>eudicotyledons</taxon>
        <taxon>Gunneridae</taxon>
        <taxon>Pentapetalae</taxon>
        <taxon>rosids</taxon>
        <taxon>malvids</taxon>
        <taxon>Malvales</taxon>
        <taxon>Malvaceae</taxon>
        <taxon>Malvoideae</taxon>
        <taxon>Gossypium</taxon>
    </lineage>
</organism>